<organism evidence="4 5">
    <name type="scientific">Heterodermia speciosa</name>
    <dbReference type="NCBI Taxonomy" id="116794"/>
    <lineage>
        <taxon>Eukaryota</taxon>
        <taxon>Fungi</taxon>
        <taxon>Dikarya</taxon>
        <taxon>Ascomycota</taxon>
        <taxon>Pezizomycotina</taxon>
        <taxon>Lecanoromycetes</taxon>
        <taxon>OSLEUM clade</taxon>
        <taxon>Lecanoromycetidae</taxon>
        <taxon>Caliciales</taxon>
        <taxon>Physciaceae</taxon>
        <taxon>Heterodermia</taxon>
    </lineage>
</organism>
<dbReference type="SMART" id="SM00355">
    <property type="entry name" value="ZnF_C2H2"/>
    <property type="match status" value="2"/>
</dbReference>
<dbReference type="EMBL" id="CAJPDS010000008">
    <property type="protein sequence ID" value="CAF9910074.1"/>
    <property type="molecule type" value="Genomic_DNA"/>
</dbReference>
<keyword evidence="1" id="KW-0862">Zinc</keyword>
<dbReference type="PROSITE" id="PS50157">
    <property type="entry name" value="ZINC_FINGER_C2H2_2"/>
    <property type="match status" value="1"/>
</dbReference>
<feature type="compositionally biased region" description="Basic residues" evidence="2">
    <location>
        <begin position="623"/>
        <end position="634"/>
    </location>
</feature>
<dbReference type="Gene3D" id="3.30.160.60">
    <property type="entry name" value="Classic Zinc Finger"/>
    <property type="match status" value="1"/>
</dbReference>
<dbReference type="Proteomes" id="UP000664521">
    <property type="component" value="Unassembled WGS sequence"/>
</dbReference>
<evidence type="ECO:0000313" key="5">
    <source>
        <dbReference type="Proteomes" id="UP000664521"/>
    </source>
</evidence>
<feature type="domain" description="C2H2-type" evidence="3">
    <location>
        <begin position="584"/>
        <end position="614"/>
    </location>
</feature>
<dbReference type="OrthoDB" id="2687452at2759"/>
<evidence type="ECO:0000259" key="3">
    <source>
        <dbReference type="PROSITE" id="PS50157"/>
    </source>
</evidence>
<protein>
    <recommendedName>
        <fullName evidence="3">C2H2-type domain-containing protein</fullName>
    </recommendedName>
</protein>
<gene>
    <name evidence="4" type="ORF">HETSPECPRED_009597</name>
</gene>
<feature type="compositionally biased region" description="Polar residues" evidence="2">
    <location>
        <begin position="22"/>
        <end position="32"/>
    </location>
</feature>
<feature type="region of interest" description="Disordered" evidence="2">
    <location>
        <begin position="1"/>
        <end position="44"/>
    </location>
</feature>
<reference evidence="4" key="1">
    <citation type="submission" date="2021-03" db="EMBL/GenBank/DDBJ databases">
        <authorList>
            <person name="Tagirdzhanova G."/>
        </authorList>
    </citation>
    <scope>NUCLEOTIDE SEQUENCE</scope>
</reference>
<accession>A0A8H3IDX5</accession>
<keyword evidence="1" id="KW-0479">Metal-binding</keyword>
<comment type="caution">
    <text evidence="4">The sequence shown here is derived from an EMBL/GenBank/DDBJ whole genome shotgun (WGS) entry which is preliminary data.</text>
</comment>
<dbReference type="InterPro" id="IPR013087">
    <property type="entry name" value="Znf_C2H2_type"/>
</dbReference>
<evidence type="ECO:0000256" key="2">
    <source>
        <dbReference type="SAM" id="MobiDB-lite"/>
    </source>
</evidence>
<evidence type="ECO:0000256" key="1">
    <source>
        <dbReference type="PROSITE-ProRule" id="PRU00042"/>
    </source>
</evidence>
<keyword evidence="5" id="KW-1185">Reference proteome</keyword>
<feature type="compositionally biased region" description="Basic and acidic residues" evidence="2">
    <location>
        <begin position="1"/>
        <end position="10"/>
    </location>
</feature>
<keyword evidence="1" id="KW-0863">Zinc-finger</keyword>
<dbReference type="GO" id="GO:0008270">
    <property type="term" value="F:zinc ion binding"/>
    <property type="evidence" value="ECO:0007669"/>
    <property type="project" value="UniProtKB-KW"/>
</dbReference>
<dbReference type="PROSITE" id="PS00028">
    <property type="entry name" value="ZINC_FINGER_C2H2_1"/>
    <property type="match status" value="1"/>
</dbReference>
<proteinExistence type="predicted"/>
<name>A0A8H3IDX5_9LECA</name>
<dbReference type="AlphaFoldDB" id="A0A8H3IDX5"/>
<evidence type="ECO:0000313" key="4">
    <source>
        <dbReference type="EMBL" id="CAF9910074.1"/>
    </source>
</evidence>
<feature type="region of interest" description="Disordered" evidence="2">
    <location>
        <begin position="616"/>
        <end position="641"/>
    </location>
</feature>
<sequence>MEYCESEQRWGKIPGTSPVPSPENTSLPSDSESGMLRGQSDYGSVTPRVHQDLRLDIPQMVPGTIEQLPLNAEAVPDPLAVTLNHQDIYHGLTHCGDRQSSVEKLSQIGDGLEDVWVRKLKASPELSSITSQLQGAAALQSGLRILKQLFESKVDVPRTTEDLLPLMLIAFACAYVSYSADGWYDWEAFYQDILRWSQTIAEPDDRARYFQVAELLWSAPENTTPSMDVHLFENYGPCLGTLQFEIGFAGYHPGVEGALSTGQQGAIYDGIIVLEQLRKGVVVKSCARYLNDFTHLNVIERKCSSIDPTMAPRESGSDWRDPFYAACINDIAAMLPRSRIETTNHYVKELRSSSYGEVPFTYNGHNPGPDFGTSVPAITSSSYGEVPFVYDGYNPGLDFWTSVPAMTSSSYGEVPFAHDGHNPGPDLWTSVPAVTSQNSPSSESSTFSALTDKSNSSMALDSLAGTVGSETLKADRTFAEGSELFTAIDVCTLPTATHQHGTTSVSRNDTISACDQSSIQPTSASPETVIAASPSSATCAVSSSSDDDKAHCDMCSKSFSGTRQHRESNLKRHMNDIHQLGTRLRCMVSGCGKMCGRADNLRSHRLKVHGIDDPRVRPNNPTRQKKIAKRRKRTPPVLGTM</sequence>